<sequence>MPKLGMEPIRREALVKATIAEIGQTGSLDVTVAQIARRAGMSSALAHHYFGGKDQMFLAAMRHTLSLYGAEVRGALAMAKRPRERTEAIIRAGFTNSNFRREVVASWLNFYVLAQSDDQARRLLAVYQRRLHSNLVYNLRPLIGGQAVDVALRIAGLIDGLYLREALSRGAPSGEGATLKVLTMLDHELRFADREPKS</sequence>
<protein>
    <recommendedName>
        <fullName evidence="7">HTH-type transcriptional regulator BetI</fullName>
    </recommendedName>
</protein>
<evidence type="ECO:0000256" key="4">
    <source>
        <dbReference type="ARBA" id="ARBA00023125"/>
    </source>
</evidence>
<evidence type="ECO:0000256" key="8">
    <source>
        <dbReference type="PROSITE-ProRule" id="PRU00335"/>
    </source>
</evidence>
<dbReference type="SUPFAM" id="SSF46689">
    <property type="entry name" value="Homeodomain-like"/>
    <property type="match status" value="1"/>
</dbReference>
<dbReference type="InterPro" id="IPR050109">
    <property type="entry name" value="HTH-type_TetR-like_transc_reg"/>
</dbReference>
<dbReference type="Pfam" id="PF13977">
    <property type="entry name" value="TetR_C_6"/>
    <property type="match status" value="1"/>
</dbReference>
<evidence type="ECO:0000256" key="3">
    <source>
        <dbReference type="ARBA" id="ARBA00023015"/>
    </source>
</evidence>
<keyword evidence="11" id="KW-1185">Reference proteome</keyword>
<dbReference type="InterPro" id="IPR001647">
    <property type="entry name" value="HTH_TetR"/>
</dbReference>
<keyword evidence="3 7" id="KW-0805">Transcription regulation</keyword>
<feature type="DNA-binding region" description="H-T-H motif" evidence="7 8">
    <location>
        <begin position="31"/>
        <end position="50"/>
    </location>
</feature>
<accession>A0ABQ1L2U9</accession>
<keyword evidence="4 7" id="KW-0238">DNA-binding</keyword>
<dbReference type="Proteomes" id="UP000645462">
    <property type="component" value="Unassembled WGS sequence"/>
</dbReference>
<evidence type="ECO:0000256" key="7">
    <source>
        <dbReference type="HAMAP-Rule" id="MF_00768"/>
    </source>
</evidence>
<dbReference type="HAMAP" id="MF_00768">
    <property type="entry name" value="HTH_type_BetI"/>
    <property type="match status" value="1"/>
</dbReference>
<dbReference type="PANTHER" id="PTHR30055">
    <property type="entry name" value="HTH-TYPE TRANSCRIPTIONAL REGULATOR RUTR"/>
    <property type="match status" value="1"/>
</dbReference>
<dbReference type="InterPro" id="IPR036271">
    <property type="entry name" value="Tet_transcr_reg_TetR-rel_C_sf"/>
</dbReference>
<dbReference type="InterPro" id="IPR039538">
    <property type="entry name" value="BetI_C"/>
</dbReference>
<dbReference type="InterPro" id="IPR017757">
    <property type="entry name" value="Tscrpt_rep_BetI"/>
</dbReference>
<comment type="caution">
    <text evidence="10">The sequence shown here is derived from an EMBL/GenBank/DDBJ whole genome shotgun (WGS) entry which is preliminary data.</text>
</comment>
<comment type="pathway">
    <text evidence="1 7">Amine and polyamine biosynthesis; betaine biosynthesis via choline pathway [regulation].</text>
</comment>
<evidence type="ECO:0000256" key="5">
    <source>
        <dbReference type="ARBA" id="ARBA00023163"/>
    </source>
</evidence>
<gene>
    <name evidence="7 10" type="primary">betI</name>
    <name evidence="10" type="ORF">GCM10011363_32620</name>
</gene>
<keyword evidence="5 7" id="KW-0804">Transcription</keyword>
<evidence type="ECO:0000256" key="1">
    <source>
        <dbReference type="ARBA" id="ARBA00004719"/>
    </source>
</evidence>
<dbReference type="EMBL" id="BMFC01000010">
    <property type="protein sequence ID" value="GGC13447.1"/>
    <property type="molecule type" value="Genomic_DNA"/>
</dbReference>
<dbReference type="SUPFAM" id="SSF48498">
    <property type="entry name" value="Tetracyclin repressor-like, C-terminal domain"/>
    <property type="match status" value="1"/>
</dbReference>
<evidence type="ECO:0000256" key="2">
    <source>
        <dbReference type="ARBA" id="ARBA00022491"/>
    </source>
</evidence>
<dbReference type="InterPro" id="IPR009057">
    <property type="entry name" value="Homeodomain-like_sf"/>
</dbReference>
<dbReference type="PROSITE" id="PS50977">
    <property type="entry name" value="HTH_TETR_2"/>
    <property type="match status" value="1"/>
</dbReference>
<evidence type="ECO:0000313" key="10">
    <source>
        <dbReference type="EMBL" id="GGC13447.1"/>
    </source>
</evidence>
<comment type="function">
    <text evidence="6">Repressor involved in the biosynthesis of the osmoprotectant glycine betaine. It represses transcription of the choline transporter BetT and the genes of BetAB involved in the synthesis of glycine betaine.</text>
</comment>
<dbReference type="Gene3D" id="1.10.357.10">
    <property type="entry name" value="Tetracycline Repressor, domain 2"/>
    <property type="match status" value="1"/>
</dbReference>
<proteinExistence type="inferred from homology"/>
<name>A0ABQ1L2U9_9RHOB</name>
<comment type="function">
    <text evidence="7">Repressor involved in choline regulation of the bet genes.</text>
</comment>
<keyword evidence="2 7" id="KW-0678">Repressor</keyword>
<evidence type="ECO:0000259" key="9">
    <source>
        <dbReference type="PROSITE" id="PS50977"/>
    </source>
</evidence>
<evidence type="ECO:0000313" key="11">
    <source>
        <dbReference type="Proteomes" id="UP000645462"/>
    </source>
</evidence>
<dbReference type="Pfam" id="PF00440">
    <property type="entry name" value="TetR_N"/>
    <property type="match status" value="1"/>
</dbReference>
<organism evidence="10 11">
    <name type="scientific">Marivita lacus</name>
    <dbReference type="NCBI Taxonomy" id="1323742"/>
    <lineage>
        <taxon>Bacteria</taxon>
        <taxon>Pseudomonadati</taxon>
        <taxon>Pseudomonadota</taxon>
        <taxon>Alphaproteobacteria</taxon>
        <taxon>Rhodobacterales</taxon>
        <taxon>Roseobacteraceae</taxon>
        <taxon>Marivita</taxon>
    </lineage>
</organism>
<evidence type="ECO:0000256" key="6">
    <source>
        <dbReference type="ARBA" id="ARBA00024936"/>
    </source>
</evidence>
<reference evidence="11" key="1">
    <citation type="journal article" date="2019" name="Int. J. Syst. Evol. Microbiol.">
        <title>The Global Catalogue of Microorganisms (GCM) 10K type strain sequencing project: providing services to taxonomists for standard genome sequencing and annotation.</title>
        <authorList>
            <consortium name="The Broad Institute Genomics Platform"/>
            <consortium name="The Broad Institute Genome Sequencing Center for Infectious Disease"/>
            <person name="Wu L."/>
            <person name="Ma J."/>
        </authorList>
    </citation>
    <scope>NUCLEOTIDE SEQUENCE [LARGE SCALE GENOMIC DNA]</scope>
    <source>
        <strain evidence="11">CGMCC 1.12478</strain>
    </source>
</reference>
<dbReference type="NCBIfam" id="TIGR03384">
    <property type="entry name" value="betaine_BetI"/>
    <property type="match status" value="1"/>
</dbReference>
<dbReference type="NCBIfam" id="NF001978">
    <property type="entry name" value="PRK00767.1"/>
    <property type="match status" value="1"/>
</dbReference>
<dbReference type="PANTHER" id="PTHR30055:SF228">
    <property type="entry name" value="TRANSCRIPTIONAL REGULATOR-RELATED"/>
    <property type="match status" value="1"/>
</dbReference>
<feature type="domain" description="HTH tetR-type" evidence="9">
    <location>
        <begin position="8"/>
        <end position="68"/>
    </location>
</feature>